<dbReference type="Proteomes" id="UP000314294">
    <property type="component" value="Unassembled WGS sequence"/>
</dbReference>
<keyword evidence="2" id="KW-1185">Reference proteome</keyword>
<comment type="caution">
    <text evidence="1">The sequence shown here is derived from an EMBL/GenBank/DDBJ whole genome shotgun (WGS) entry which is preliminary data.</text>
</comment>
<sequence length="68" mass="7684">MQFALIPGTGLAPDPDLDCGLQTVQTTEQVARKQDSERPRSKDMQLTIVQNKEKQEILRLEKMEQASV</sequence>
<name>A0A4Z2IF99_9TELE</name>
<protein>
    <submittedName>
        <fullName evidence="1">Uncharacterized protein</fullName>
    </submittedName>
</protein>
<reference evidence="1 2" key="1">
    <citation type="submission" date="2019-03" db="EMBL/GenBank/DDBJ databases">
        <title>First draft genome of Liparis tanakae, snailfish: a comprehensive survey of snailfish specific genes.</title>
        <authorList>
            <person name="Kim W."/>
            <person name="Song I."/>
            <person name="Jeong J.-H."/>
            <person name="Kim D."/>
            <person name="Kim S."/>
            <person name="Ryu S."/>
            <person name="Song J.Y."/>
            <person name="Lee S.K."/>
        </authorList>
    </citation>
    <scope>NUCLEOTIDE SEQUENCE [LARGE SCALE GENOMIC DNA]</scope>
    <source>
        <tissue evidence="1">Muscle</tissue>
    </source>
</reference>
<accession>A0A4Z2IF99</accession>
<dbReference type="EMBL" id="SRLO01000100">
    <property type="protein sequence ID" value="TNN75763.1"/>
    <property type="molecule type" value="Genomic_DNA"/>
</dbReference>
<evidence type="ECO:0000313" key="2">
    <source>
        <dbReference type="Proteomes" id="UP000314294"/>
    </source>
</evidence>
<proteinExistence type="predicted"/>
<organism evidence="1 2">
    <name type="scientific">Liparis tanakae</name>
    <name type="common">Tanaka's snailfish</name>
    <dbReference type="NCBI Taxonomy" id="230148"/>
    <lineage>
        <taxon>Eukaryota</taxon>
        <taxon>Metazoa</taxon>
        <taxon>Chordata</taxon>
        <taxon>Craniata</taxon>
        <taxon>Vertebrata</taxon>
        <taxon>Euteleostomi</taxon>
        <taxon>Actinopterygii</taxon>
        <taxon>Neopterygii</taxon>
        <taxon>Teleostei</taxon>
        <taxon>Neoteleostei</taxon>
        <taxon>Acanthomorphata</taxon>
        <taxon>Eupercaria</taxon>
        <taxon>Perciformes</taxon>
        <taxon>Cottioidei</taxon>
        <taxon>Cottales</taxon>
        <taxon>Liparidae</taxon>
        <taxon>Liparis</taxon>
    </lineage>
</organism>
<dbReference type="AlphaFoldDB" id="A0A4Z2IF99"/>
<gene>
    <name evidence="1" type="ORF">EYF80_014126</name>
</gene>
<evidence type="ECO:0000313" key="1">
    <source>
        <dbReference type="EMBL" id="TNN75763.1"/>
    </source>
</evidence>